<dbReference type="EMBL" id="BSPC01000001">
    <property type="protein sequence ID" value="GLS16990.1"/>
    <property type="molecule type" value="Genomic_DNA"/>
</dbReference>
<sequence length="105" mass="11764">MKRSRQLLMVYAELRRALGGSFSASDILELAERLTDLASYRHVIDRCHTTDAAVPGLMPLDRAFGDGGWALLCEAYAGGMMGDDADPDYSWQPRRRAAHFMENWA</sequence>
<accession>A0ABQ6CDW6</accession>
<proteinExistence type="predicted"/>
<name>A0ABQ6CDW6_9HYPH</name>
<reference evidence="2" key="1">
    <citation type="journal article" date="2019" name="Int. J. Syst. Evol. Microbiol.">
        <title>The Global Catalogue of Microorganisms (GCM) 10K type strain sequencing project: providing services to taxonomists for standard genome sequencing and annotation.</title>
        <authorList>
            <consortium name="The Broad Institute Genomics Platform"/>
            <consortium name="The Broad Institute Genome Sequencing Center for Infectious Disease"/>
            <person name="Wu L."/>
            <person name="Ma J."/>
        </authorList>
    </citation>
    <scope>NUCLEOTIDE SEQUENCE [LARGE SCALE GENOMIC DNA]</scope>
    <source>
        <strain evidence="2">NBRC 101365</strain>
    </source>
</reference>
<organism evidence="1 2">
    <name type="scientific">Labrys miyagiensis</name>
    <dbReference type="NCBI Taxonomy" id="346912"/>
    <lineage>
        <taxon>Bacteria</taxon>
        <taxon>Pseudomonadati</taxon>
        <taxon>Pseudomonadota</taxon>
        <taxon>Alphaproteobacteria</taxon>
        <taxon>Hyphomicrobiales</taxon>
        <taxon>Xanthobacteraceae</taxon>
        <taxon>Labrys</taxon>
    </lineage>
</organism>
<comment type="caution">
    <text evidence="1">The sequence shown here is derived from an EMBL/GenBank/DDBJ whole genome shotgun (WGS) entry which is preliminary data.</text>
</comment>
<evidence type="ECO:0000313" key="1">
    <source>
        <dbReference type="EMBL" id="GLS16990.1"/>
    </source>
</evidence>
<keyword evidence="2" id="KW-1185">Reference proteome</keyword>
<evidence type="ECO:0000313" key="2">
    <source>
        <dbReference type="Proteomes" id="UP001156882"/>
    </source>
</evidence>
<protein>
    <submittedName>
        <fullName evidence="1">Uncharacterized protein</fullName>
    </submittedName>
</protein>
<dbReference type="Proteomes" id="UP001156882">
    <property type="component" value="Unassembled WGS sequence"/>
</dbReference>
<gene>
    <name evidence="1" type="ORF">GCM10007874_00050</name>
</gene>
<dbReference type="RefSeq" id="WP_284309819.1">
    <property type="nucleotide sequence ID" value="NZ_BSPC01000001.1"/>
</dbReference>